<dbReference type="PANTHER" id="PTHR23416:SF78">
    <property type="entry name" value="LIPOPOLYSACCHARIDE BIOSYNTHESIS O-ACETYL TRANSFERASE WBBJ-RELATED"/>
    <property type="match status" value="1"/>
</dbReference>
<sequence length="166" mass="17271">MRRYGSDMLLALAAATVTPHRIRPRVLRMAGAQVGAGAHLRAGIRISDARQVRIGVGAFINEGVYVDSQASVTIGERVRIADHVRLLTSTHRPGDREQRAGPLTAAPLTIGHGAWIGSGATVLPGADIATGCVVAAGAVVTEPTADDGLYAGVPARRIRDLPTESP</sequence>
<dbReference type="CDD" id="cd04647">
    <property type="entry name" value="LbH_MAT_like"/>
    <property type="match status" value="1"/>
</dbReference>
<keyword evidence="1" id="KW-0808">Transferase</keyword>
<dbReference type="EMBL" id="BONR01000001">
    <property type="protein sequence ID" value="GIG53787.1"/>
    <property type="molecule type" value="Genomic_DNA"/>
</dbReference>
<dbReference type="Pfam" id="PF00132">
    <property type="entry name" value="Hexapep"/>
    <property type="match status" value="1"/>
</dbReference>
<dbReference type="SUPFAM" id="SSF51161">
    <property type="entry name" value="Trimeric LpxA-like enzymes"/>
    <property type="match status" value="1"/>
</dbReference>
<organism evidence="1 2">
    <name type="scientific">Demequina activiva</name>
    <dbReference type="NCBI Taxonomy" id="1582364"/>
    <lineage>
        <taxon>Bacteria</taxon>
        <taxon>Bacillati</taxon>
        <taxon>Actinomycetota</taxon>
        <taxon>Actinomycetes</taxon>
        <taxon>Micrococcales</taxon>
        <taxon>Demequinaceae</taxon>
        <taxon>Demequina</taxon>
    </lineage>
</organism>
<evidence type="ECO:0000313" key="1">
    <source>
        <dbReference type="EMBL" id="GIG53787.1"/>
    </source>
</evidence>
<dbReference type="AlphaFoldDB" id="A0A919UFK6"/>
<accession>A0A919UFK6</accession>
<evidence type="ECO:0000313" key="2">
    <source>
        <dbReference type="Proteomes" id="UP000652354"/>
    </source>
</evidence>
<comment type="caution">
    <text evidence="1">The sequence shown here is derived from an EMBL/GenBank/DDBJ whole genome shotgun (WGS) entry which is preliminary data.</text>
</comment>
<dbReference type="InterPro" id="IPR001451">
    <property type="entry name" value="Hexapep"/>
</dbReference>
<dbReference type="InterPro" id="IPR051159">
    <property type="entry name" value="Hexapeptide_acetyltransf"/>
</dbReference>
<dbReference type="Proteomes" id="UP000652354">
    <property type="component" value="Unassembled WGS sequence"/>
</dbReference>
<reference evidence="1" key="1">
    <citation type="submission" date="2021-01" db="EMBL/GenBank/DDBJ databases">
        <title>Whole genome shotgun sequence of Demequina activiva NBRC 110675.</title>
        <authorList>
            <person name="Komaki H."/>
            <person name="Tamura T."/>
        </authorList>
    </citation>
    <scope>NUCLEOTIDE SEQUENCE</scope>
    <source>
        <strain evidence="1">NBRC 110675</strain>
    </source>
</reference>
<dbReference type="Gene3D" id="2.160.10.10">
    <property type="entry name" value="Hexapeptide repeat proteins"/>
    <property type="match status" value="1"/>
</dbReference>
<name>A0A919UFK6_9MICO</name>
<protein>
    <submittedName>
        <fullName evidence="1">Transferase</fullName>
    </submittedName>
</protein>
<dbReference type="GO" id="GO:0016740">
    <property type="term" value="F:transferase activity"/>
    <property type="evidence" value="ECO:0007669"/>
    <property type="project" value="UniProtKB-KW"/>
</dbReference>
<dbReference type="PANTHER" id="PTHR23416">
    <property type="entry name" value="SIALIC ACID SYNTHASE-RELATED"/>
    <property type="match status" value="1"/>
</dbReference>
<dbReference type="InterPro" id="IPR011004">
    <property type="entry name" value="Trimer_LpxA-like_sf"/>
</dbReference>
<keyword evidence="2" id="KW-1185">Reference proteome</keyword>
<proteinExistence type="predicted"/>
<gene>
    <name evidence="1" type="ORF">Dac01nite_05390</name>
</gene>